<dbReference type="RefSeq" id="WP_113920088.1">
    <property type="nucleotide sequence ID" value="NZ_RXYD01000006.1"/>
</dbReference>
<dbReference type="InterPro" id="IPR003759">
    <property type="entry name" value="Cbl-bd_cap"/>
</dbReference>
<dbReference type="SUPFAM" id="SSF47644">
    <property type="entry name" value="Methionine synthase domain"/>
    <property type="match status" value="1"/>
</dbReference>
<comment type="caution">
    <text evidence="2">The sequence shown here is derived from an EMBL/GenBank/DDBJ whole genome shotgun (WGS) entry which is preliminary data.</text>
</comment>
<dbReference type="Gene3D" id="1.10.1240.10">
    <property type="entry name" value="Methionine synthase domain"/>
    <property type="match status" value="1"/>
</dbReference>
<dbReference type="Pfam" id="PF02607">
    <property type="entry name" value="B12-binding_2"/>
    <property type="match status" value="1"/>
</dbReference>
<name>A0A366IC44_9FIRM</name>
<dbReference type="Proteomes" id="UP000253490">
    <property type="component" value="Unassembled WGS sequence"/>
</dbReference>
<keyword evidence="3" id="KW-1185">Reference proteome</keyword>
<protein>
    <submittedName>
        <fullName evidence="2">B12 binding protein</fullName>
    </submittedName>
</protein>
<feature type="domain" description="B12-binding N-terminal" evidence="1">
    <location>
        <begin position="28"/>
        <end position="112"/>
    </location>
</feature>
<organism evidence="2 3">
    <name type="scientific">Alkalibaculum bacchi</name>
    <dbReference type="NCBI Taxonomy" id="645887"/>
    <lineage>
        <taxon>Bacteria</taxon>
        <taxon>Bacillati</taxon>
        <taxon>Bacillota</taxon>
        <taxon>Clostridia</taxon>
        <taxon>Eubacteriales</taxon>
        <taxon>Eubacteriaceae</taxon>
        <taxon>Alkalibaculum</taxon>
    </lineage>
</organism>
<gene>
    <name evidence="2" type="ORF">DES36_10533</name>
</gene>
<reference evidence="2 3" key="1">
    <citation type="submission" date="2018-06" db="EMBL/GenBank/DDBJ databases">
        <title>Genomic Encyclopedia of Type Strains, Phase IV (KMG-IV): sequencing the most valuable type-strain genomes for metagenomic binning, comparative biology and taxonomic classification.</title>
        <authorList>
            <person name="Goeker M."/>
        </authorList>
    </citation>
    <scope>NUCLEOTIDE SEQUENCE [LARGE SCALE GENOMIC DNA]</scope>
    <source>
        <strain evidence="2 3">DSM 22112</strain>
    </source>
</reference>
<accession>A0A366IC44</accession>
<dbReference type="SMART" id="SM01018">
    <property type="entry name" value="B12-binding_2"/>
    <property type="match status" value="1"/>
</dbReference>
<dbReference type="InterPro" id="IPR036594">
    <property type="entry name" value="Meth_synthase_dom"/>
</dbReference>
<evidence type="ECO:0000313" key="2">
    <source>
        <dbReference type="EMBL" id="RBP66654.1"/>
    </source>
</evidence>
<dbReference type="EMBL" id="QNRX01000005">
    <property type="protein sequence ID" value="RBP66654.1"/>
    <property type="molecule type" value="Genomic_DNA"/>
</dbReference>
<proteinExistence type="predicted"/>
<sequence>MQACRIHIWLLKNVLATTPMRQGEGIFMNFKLITQLVSELEEDEVINLLNHFVQSNPSKEDAIKVIGACQKGMAIVGRHFENREYLVGDVIYAGELQQMILDLLEPIIGYSIVRLGTISGETKNIGERLFRKIIESSGYMVSTETC</sequence>
<evidence type="ECO:0000313" key="3">
    <source>
        <dbReference type="Proteomes" id="UP000253490"/>
    </source>
</evidence>
<evidence type="ECO:0000259" key="1">
    <source>
        <dbReference type="SMART" id="SM01018"/>
    </source>
</evidence>
<dbReference type="AlphaFoldDB" id="A0A366IC44"/>